<dbReference type="RefSeq" id="WP_116882297.1">
    <property type="nucleotide sequence ID" value="NZ_CALXNT010000025.1"/>
</dbReference>
<protein>
    <recommendedName>
        <fullName evidence="4">Dolichyl-phosphate-mannose-protein mannosyltransferase</fullName>
    </recommendedName>
</protein>
<dbReference type="Proteomes" id="UP000245959">
    <property type="component" value="Unassembled WGS sequence"/>
</dbReference>
<feature type="transmembrane region" description="Helical" evidence="1">
    <location>
        <begin position="251"/>
        <end position="269"/>
    </location>
</feature>
<comment type="caution">
    <text evidence="2">The sequence shown here is derived from an EMBL/GenBank/DDBJ whole genome shotgun (WGS) entry which is preliminary data.</text>
</comment>
<name>A0A2U1BB96_9BACT</name>
<evidence type="ECO:0000313" key="3">
    <source>
        <dbReference type="Proteomes" id="UP000245959"/>
    </source>
</evidence>
<feature type="transmembrane region" description="Helical" evidence="1">
    <location>
        <begin position="315"/>
        <end position="335"/>
    </location>
</feature>
<evidence type="ECO:0000313" key="2">
    <source>
        <dbReference type="EMBL" id="PVY45901.1"/>
    </source>
</evidence>
<gene>
    <name evidence="2" type="ORF">C8D82_10195</name>
</gene>
<dbReference type="EMBL" id="QEKH01000001">
    <property type="protein sequence ID" value="PVY45901.1"/>
    <property type="molecule type" value="Genomic_DNA"/>
</dbReference>
<keyword evidence="1" id="KW-0472">Membrane</keyword>
<feature type="transmembrane region" description="Helical" evidence="1">
    <location>
        <begin position="187"/>
        <end position="220"/>
    </location>
</feature>
<feature type="transmembrane region" description="Helical" evidence="1">
    <location>
        <begin position="372"/>
        <end position="391"/>
    </location>
</feature>
<keyword evidence="1" id="KW-1133">Transmembrane helix</keyword>
<feature type="transmembrane region" description="Helical" evidence="1">
    <location>
        <begin position="100"/>
        <end position="124"/>
    </location>
</feature>
<keyword evidence="3" id="KW-1185">Reference proteome</keyword>
<reference evidence="2 3" key="1">
    <citation type="submission" date="2018-04" db="EMBL/GenBank/DDBJ databases">
        <title>Genomic Encyclopedia of Type Strains, Phase IV (KMG-IV): sequencing the most valuable type-strain genomes for metagenomic binning, comparative biology and taxonomic classification.</title>
        <authorList>
            <person name="Goeker M."/>
        </authorList>
    </citation>
    <scope>NUCLEOTIDE SEQUENCE [LARGE SCALE GENOMIC DNA]</scope>
    <source>
        <strain evidence="2 3">DSM 14823</strain>
    </source>
</reference>
<keyword evidence="1" id="KW-0812">Transmembrane</keyword>
<feature type="transmembrane region" description="Helical" evidence="1">
    <location>
        <begin position="289"/>
        <end position="306"/>
    </location>
</feature>
<feature type="transmembrane region" description="Helical" evidence="1">
    <location>
        <begin position="136"/>
        <end position="152"/>
    </location>
</feature>
<dbReference type="AlphaFoldDB" id="A0A2U1BB96"/>
<sequence>MKKLRKKLMWAGIAILAVFALVYSKADVTLIGLEAARFSVVQAVGEQNVFHIENTVFKSVDRIVRDGHVYSDKPLPLGWTLGMFYKIPHRLFGLNFTDHYYLSVYLVNLLFSGTVNILIFVWMFRMFCRVRRGSPYLKFFLALGVSLGTWLLSYSVTLNNHTPAALGVLGLYIVLEKFRRVPSRVPAVMAGLAAGGVAACDLPAGAVFAVAAVAGVFLTAPAETRWKLTGCCVAAGMAVEAGLLLLNFIAYGTVVPLYVAGTAGTYSLAAHENLGRYLADCLIGPRGLFSYQPFLLLVFPAVFTLWKKSRIADRVMLGASAVLMLLYLLITVEYGGGAYGFRYLIPVIPVLWYWAGRWVLAAPQNGGRLTLAGILAAVGVVTAVVGSYVPFCVAYEGPRSPRGHFTCRIQSTFWGNLFNWSFENNPDSALTRALFNYYGAEDSWRFLYHSAFNRKRPDLIRQVLERMPRNGQ</sequence>
<dbReference type="GeneID" id="78293631"/>
<proteinExistence type="predicted"/>
<evidence type="ECO:0008006" key="4">
    <source>
        <dbReference type="Google" id="ProtNLM"/>
    </source>
</evidence>
<accession>A0A2U1BB96</accession>
<evidence type="ECO:0000256" key="1">
    <source>
        <dbReference type="SAM" id="Phobius"/>
    </source>
</evidence>
<organism evidence="2 3">
    <name type="scientific">Victivallis vadensis</name>
    <dbReference type="NCBI Taxonomy" id="172901"/>
    <lineage>
        <taxon>Bacteria</taxon>
        <taxon>Pseudomonadati</taxon>
        <taxon>Lentisphaerota</taxon>
        <taxon>Lentisphaeria</taxon>
        <taxon>Victivallales</taxon>
        <taxon>Victivallaceae</taxon>
        <taxon>Victivallis</taxon>
    </lineage>
</organism>
<feature type="transmembrane region" description="Helical" evidence="1">
    <location>
        <begin position="341"/>
        <end position="360"/>
    </location>
</feature>